<evidence type="ECO:0000313" key="1">
    <source>
        <dbReference type="EMBL" id="KAF2200064.1"/>
    </source>
</evidence>
<dbReference type="EMBL" id="ML994041">
    <property type="protein sequence ID" value="KAF2200064.1"/>
    <property type="molecule type" value="Genomic_DNA"/>
</dbReference>
<sequence>MLISSFYLASILCNHGEYEEAEKLDMRALEGREKELRLSHVDTLDSVHSLEYLLHQQKRYEEA</sequence>
<dbReference type="Pfam" id="PF13424">
    <property type="entry name" value="TPR_12"/>
    <property type="match status" value="1"/>
</dbReference>
<dbReference type="Gene3D" id="1.25.40.10">
    <property type="entry name" value="Tetratricopeptide repeat domain"/>
    <property type="match status" value="1"/>
</dbReference>
<dbReference type="OrthoDB" id="3798512at2759"/>
<dbReference type="SUPFAM" id="SSF48452">
    <property type="entry name" value="TPR-like"/>
    <property type="match status" value="1"/>
</dbReference>
<comment type="caution">
    <text evidence="1">The sequence shown here is derived from an EMBL/GenBank/DDBJ whole genome shotgun (WGS) entry which is preliminary data.</text>
</comment>
<evidence type="ECO:0000313" key="2">
    <source>
        <dbReference type="Proteomes" id="UP000799536"/>
    </source>
</evidence>
<accession>A0A9P4MP01</accession>
<name>A0A9P4MP01_9PLEO</name>
<keyword evidence="2" id="KW-1185">Reference proteome</keyword>
<evidence type="ECO:0008006" key="3">
    <source>
        <dbReference type="Google" id="ProtNLM"/>
    </source>
</evidence>
<gene>
    <name evidence="1" type="ORF">GQ43DRAFT_374760</name>
</gene>
<dbReference type="AlphaFoldDB" id="A0A9P4MP01"/>
<reference evidence="1" key="1">
    <citation type="journal article" date="2020" name="Stud. Mycol.">
        <title>101 Dothideomycetes genomes: a test case for predicting lifestyles and emergence of pathogens.</title>
        <authorList>
            <person name="Haridas S."/>
            <person name="Albert R."/>
            <person name="Binder M."/>
            <person name="Bloem J."/>
            <person name="Labutti K."/>
            <person name="Salamov A."/>
            <person name="Andreopoulos B."/>
            <person name="Baker S."/>
            <person name="Barry K."/>
            <person name="Bills G."/>
            <person name="Bluhm B."/>
            <person name="Cannon C."/>
            <person name="Castanera R."/>
            <person name="Culley D."/>
            <person name="Daum C."/>
            <person name="Ezra D."/>
            <person name="Gonzalez J."/>
            <person name="Henrissat B."/>
            <person name="Kuo A."/>
            <person name="Liang C."/>
            <person name="Lipzen A."/>
            <person name="Lutzoni F."/>
            <person name="Magnuson J."/>
            <person name="Mondo S."/>
            <person name="Nolan M."/>
            <person name="Ohm R."/>
            <person name="Pangilinan J."/>
            <person name="Park H.-J."/>
            <person name="Ramirez L."/>
            <person name="Alfaro M."/>
            <person name="Sun H."/>
            <person name="Tritt A."/>
            <person name="Yoshinaga Y."/>
            <person name="Zwiers L.-H."/>
            <person name="Turgeon B."/>
            <person name="Goodwin S."/>
            <person name="Spatafora J."/>
            <person name="Crous P."/>
            <person name="Grigoriev I."/>
        </authorList>
    </citation>
    <scope>NUCLEOTIDE SEQUENCE</scope>
    <source>
        <strain evidence="1">ATCC 74209</strain>
    </source>
</reference>
<dbReference type="Proteomes" id="UP000799536">
    <property type="component" value="Unassembled WGS sequence"/>
</dbReference>
<proteinExistence type="predicted"/>
<organism evidence="1 2">
    <name type="scientific">Delitschia confertaspora ATCC 74209</name>
    <dbReference type="NCBI Taxonomy" id="1513339"/>
    <lineage>
        <taxon>Eukaryota</taxon>
        <taxon>Fungi</taxon>
        <taxon>Dikarya</taxon>
        <taxon>Ascomycota</taxon>
        <taxon>Pezizomycotina</taxon>
        <taxon>Dothideomycetes</taxon>
        <taxon>Pleosporomycetidae</taxon>
        <taxon>Pleosporales</taxon>
        <taxon>Delitschiaceae</taxon>
        <taxon>Delitschia</taxon>
    </lineage>
</organism>
<dbReference type="InterPro" id="IPR011990">
    <property type="entry name" value="TPR-like_helical_dom_sf"/>
</dbReference>
<protein>
    <recommendedName>
        <fullName evidence="3">Tetratricopeptide repeat protein</fullName>
    </recommendedName>
</protein>